<dbReference type="PROSITE" id="PS51194">
    <property type="entry name" value="HELICASE_CTER"/>
    <property type="match status" value="1"/>
</dbReference>
<dbReference type="Pfam" id="PF00271">
    <property type="entry name" value="Helicase_C"/>
    <property type="match status" value="1"/>
</dbReference>
<keyword evidence="7" id="KW-0469">Meiosis</keyword>
<dbReference type="AlphaFoldDB" id="A0AA40ENS6"/>
<dbReference type="SMART" id="SM00487">
    <property type="entry name" value="DEXDc"/>
    <property type="match status" value="1"/>
</dbReference>
<dbReference type="SMART" id="SM00490">
    <property type="entry name" value="HELICc"/>
    <property type="match status" value="1"/>
</dbReference>
<accession>A0AA40ENS6</accession>
<feature type="non-terminal residue" evidence="14">
    <location>
        <position position="1038"/>
    </location>
</feature>
<evidence type="ECO:0000256" key="10">
    <source>
        <dbReference type="ARBA" id="ARBA00048988"/>
    </source>
</evidence>
<evidence type="ECO:0000256" key="5">
    <source>
        <dbReference type="ARBA" id="ARBA00022840"/>
    </source>
</evidence>
<dbReference type="CDD" id="cd18795">
    <property type="entry name" value="SF2_C_Ski2"/>
    <property type="match status" value="1"/>
</dbReference>
<dbReference type="Pfam" id="PF23445">
    <property type="entry name" value="WHD_SNRNP200"/>
    <property type="match status" value="1"/>
</dbReference>
<dbReference type="Gene3D" id="1.10.3380.10">
    <property type="entry name" value="Sec63 N-terminal domain-like domain"/>
    <property type="match status" value="1"/>
</dbReference>
<dbReference type="SMART" id="SM00973">
    <property type="entry name" value="Sec63"/>
    <property type="match status" value="1"/>
</dbReference>
<dbReference type="PANTHER" id="PTHR47835">
    <property type="entry name" value="HFM1, ATP DEPENDENT DNA HELICASE HOMOLOG"/>
    <property type="match status" value="1"/>
</dbReference>
<proteinExistence type="inferred from homology"/>
<dbReference type="PANTHER" id="PTHR47835:SF3">
    <property type="entry name" value="HELICASE FOR MEIOSIS 1"/>
    <property type="match status" value="1"/>
</dbReference>
<feature type="domain" description="Helicase ATP-binding" evidence="12">
    <location>
        <begin position="55"/>
        <end position="229"/>
    </location>
</feature>
<evidence type="ECO:0000256" key="6">
    <source>
        <dbReference type="ARBA" id="ARBA00023235"/>
    </source>
</evidence>
<reference evidence="14" key="1">
    <citation type="submission" date="2023-06" db="EMBL/GenBank/DDBJ databases">
        <title>Genome-scale phylogeny and comparative genomics of the fungal order Sordariales.</title>
        <authorList>
            <consortium name="Lawrence Berkeley National Laboratory"/>
            <person name="Hensen N."/>
            <person name="Bonometti L."/>
            <person name="Westerberg I."/>
            <person name="Brannstrom I.O."/>
            <person name="Guillou S."/>
            <person name="Cros-Aarteil S."/>
            <person name="Calhoun S."/>
            <person name="Haridas S."/>
            <person name="Kuo A."/>
            <person name="Mondo S."/>
            <person name="Pangilinan J."/>
            <person name="Riley R."/>
            <person name="LaButti K."/>
            <person name="Andreopoulos B."/>
            <person name="Lipzen A."/>
            <person name="Chen C."/>
            <person name="Yanf M."/>
            <person name="Daum C."/>
            <person name="Ng V."/>
            <person name="Clum A."/>
            <person name="Steindorff A."/>
            <person name="Ohm R."/>
            <person name="Martin F."/>
            <person name="Silar P."/>
            <person name="Natvig D."/>
            <person name="Lalanne C."/>
            <person name="Gautier V."/>
            <person name="Ament-velasquez S.L."/>
            <person name="Kruys A."/>
            <person name="Hutchinson M.I."/>
            <person name="Powell A.J."/>
            <person name="Barry K."/>
            <person name="Miller A.N."/>
            <person name="Grigoriev I.V."/>
            <person name="Debuchy R."/>
            <person name="Gladieux P."/>
            <person name="Thoren M.H."/>
            <person name="Johannesson H."/>
        </authorList>
    </citation>
    <scope>NUCLEOTIDE SEQUENCE</scope>
    <source>
        <strain evidence="14">SMH3187-1</strain>
    </source>
</reference>
<evidence type="ECO:0000259" key="12">
    <source>
        <dbReference type="PROSITE" id="PS51192"/>
    </source>
</evidence>
<dbReference type="GO" id="GO:0043138">
    <property type="term" value="F:3'-5' DNA helicase activity"/>
    <property type="evidence" value="ECO:0007669"/>
    <property type="project" value="UniProtKB-EC"/>
</dbReference>
<protein>
    <recommendedName>
        <fullName evidence="9">DNA 3'-5' helicase</fullName>
        <ecNumber evidence="9">5.6.2.4</ecNumber>
    </recommendedName>
</protein>
<dbReference type="EMBL" id="JAUKUD010000005">
    <property type="protein sequence ID" value="KAK0742728.1"/>
    <property type="molecule type" value="Genomic_DNA"/>
</dbReference>
<keyword evidence="6" id="KW-0413">Isomerase</keyword>
<sequence>TFSSSTPTNNSYTEVSKTPVVQGIPLVNLREALPERFRAVFPFEHFNAVQSKCFEKAYNTTDNVVVSAPTGSGKTVVLELAICKLALDRGNENFKIVYQAPTKALCSERARDWERKFSHMSLKCAELIGDTSQVEMRRVGEASIIVTTPEKWDSITRKWHDHQRLLQMVELFLIDEVHILKDVRGATLEAVVSRMKTIGANIRFVALSATIPNSKDIATWLGRSQTNPHVPAHREIFDESFRPVKLEMFVYGFNASGNNNFAFDSFLDSKLPALISEHSSRKPILVFCFTRKSCETTAGLLANYMSGHSSGEALWPLPQVAIPVINQQLKETVRCGVAFHHAGLDIQDRVAIETAFLKGQVGVICCTSTLAVGVNLPCHTVILKGTVCFADDKMQEFSDLEVMQMLGRAGRPQFDDSATAIILTRSHHAKRYEKMVSGQEILESTLHLHLIEHLNSEVCLGTIRDLASAKTWLRGTFLSVRLRRNPGHYKMTGGISNPLQIDESLSEICERDIKLLQDTEMLTPGHSFTCTDYGRAMSRYMIEFTTMKLLLSIPRAVSMEALITILSQATEFRDFRLKPAERTLFREVNQSPLVLYPIEDAISSTGHKVSLIVQAHLGSVPFTESGEAGKLRRQLMVEKKAIFERLQRLVRAVVDCKGHDHDAVGTRTALELARAISAESWEGRATQLTQVPNIGPVAMRKLAAGGVRTVLELADKDQHQIEHLVGRNAPFGKKLLEELQRFPRLSLDLKTAGHRIQSRNSEAPVILNVAATIRCLNKAIPLWGSGKKPPLITFVAETQDGILAYFWRGSVRRLDMQAGLELTFPATLRCANDFVTCWVSCEDIVGTEVFMSLKHNLPGSVFPSATAPPYVPAQRRKPTPAVQQPPIPLPTPRENNQGYLDDFDIDDVDLIEAAEKAMSSLGSIRDRETPATAKNSLPRPRELPKTVPVSQIQQEELAFDEILAADGSYDQPQLDDAPVQLPNGKWRCNHACGGGGLTKTGKPCTHACCKEGLDKPRKRPLPKPKKRKANEADDDSIE</sequence>
<evidence type="ECO:0000256" key="3">
    <source>
        <dbReference type="ARBA" id="ARBA00022801"/>
    </source>
</evidence>
<evidence type="ECO:0000256" key="8">
    <source>
        <dbReference type="ARBA" id="ARBA00034617"/>
    </source>
</evidence>
<dbReference type="GO" id="GO:0016787">
    <property type="term" value="F:hydrolase activity"/>
    <property type="evidence" value="ECO:0007669"/>
    <property type="project" value="UniProtKB-KW"/>
</dbReference>
<dbReference type="SUPFAM" id="SSF158702">
    <property type="entry name" value="Sec63 N-terminal domain-like"/>
    <property type="match status" value="1"/>
</dbReference>
<dbReference type="InterPro" id="IPR036390">
    <property type="entry name" value="WH_DNA-bd_sf"/>
</dbReference>
<dbReference type="Pfam" id="PF00270">
    <property type="entry name" value="DEAD"/>
    <property type="match status" value="1"/>
</dbReference>
<dbReference type="SUPFAM" id="SSF52540">
    <property type="entry name" value="P-loop containing nucleoside triphosphate hydrolases"/>
    <property type="match status" value="1"/>
</dbReference>
<dbReference type="InterPro" id="IPR057842">
    <property type="entry name" value="WH_MER3"/>
</dbReference>
<dbReference type="Proteomes" id="UP001172155">
    <property type="component" value="Unassembled WGS sequence"/>
</dbReference>
<feature type="domain" description="Helicase C-terminal" evidence="13">
    <location>
        <begin position="270"/>
        <end position="458"/>
    </location>
</feature>
<dbReference type="FunFam" id="1.10.10.10:FF:000012">
    <property type="entry name" value="U5 small nuclear ribonucleoprotein helicase"/>
    <property type="match status" value="1"/>
</dbReference>
<comment type="catalytic activity">
    <reaction evidence="10">
        <text>ATP + H2O = ADP + phosphate + H(+)</text>
        <dbReference type="Rhea" id="RHEA:13065"/>
        <dbReference type="ChEBI" id="CHEBI:15377"/>
        <dbReference type="ChEBI" id="CHEBI:15378"/>
        <dbReference type="ChEBI" id="CHEBI:30616"/>
        <dbReference type="ChEBI" id="CHEBI:43474"/>
        <dbReference type="ChEBI" id="CHEBI:456216"/>
        <dbReference type="EC" id="5.6.2.4"/>
    </reaction>
</comment>
<keyword evidence="3" id="KW-0378">Hydrolase</keyword>
<gene>
    <name evidence="14" type="ORF">B0T18DRAFT_293491</name>
</gene>
<keyword evidence="2" id="KW-0547">Nucleotide-binding</keyword>
<feature type="compositionally biased region" description="Basic residues" evidence="11">
    <location>
        <begin position="1016"/>
        <end position="1028"/>
    </location>
</feature>
<evidence type="ECO:0000313" key="14">
    <source>
        <dbReference type="EMBL" id="KAK0742728.1"/>
    </source>
</evidence>
<evidence type="ECO:0000259" key="13">
    <source>
        <dbReference type="PROSITE" id="PS51194"/>
    </source>
</evidence>
<dbReference type="PROSITE" id="PS51192">
    <property type="entry name" value="HELICASE_ATP_BIND_1"/>
    <property type="match status" value="1"/>
</dbReference>
<dbReference type="InterPro" id="IPR014001">
    <property type="entry name" value="Helicase_ATP-bd"/>
</dbReference>
<evidence type="ECO:0000256" key="7">
    <source>
        <dbReference type="ARBA" id="ARBA00023254"/>
    </source>
</evidence>
<keyword evidence="4" id="KW-0347">Helicase</keyword>
<dbReference type="SUPFAM" id="SSF46785">
    <property type="entry name" value="Winged helix' DNA-binding domain"/>
    <property type="match status" value="1"/>
</dbReference>
<organism evidence="14 15">
    <name type="scientific">Schizothecium vesticola</name>
    <dbReference type="NCBI Taxonomy" id="314040"/>
    <lineage>
        <taxon>Eukaryota</taxon>
        <taxon>Fungi</taxon>
        <taxon>Dikarya</taxon>
        <taxon>Ascomycota</taxon>
        <taxon>Pezizomycotina</taxon>
        <taxon>Sordariomycetes</taxon>
        <taxon>Sordariomycetidae</taxon>
        <taxon>Sordariales</taxon>
        <taxon>Schizotheciaceae</taxon>
        <taxon>Schizothecium</taxon>
    </lineage>
</organism>
<dbReference type="GO" id="GO:0003676">
    <property type="term" value="F:nucleic acid binding"/>
    <property type="evidence" value="ECO:0007669"/>
    <property type="project" value="InterPro"/>
</dbReference>
<dbReference type="InterPro" id="IPR001650">
    <property type="entry name" value="Helicase_C-like"/>
</dbReference>
<feature type="region of interest" description="Disordered" evidence="11">
    <location>
        <begin position="1010"/>
        <end position="1038"/>
    </location>
</feature>
<keyword evidence="5" id="KW-0067">ATP-binding</keyword>
<dbReference type="InterPro" id="IPR027417">
    <property type="entry name" value="P-loop_NTPase"/>
</dbReference>
<dbReference type="Gene3D" id="3.40.50.300">
    <property type="entry name" value="P-loop containing nucleotide triphosphate hydrolases"/>
    <property type="match status" value="2"/>
</dbReference>
<dbReference type="InterPro" id="IPR011545">
    <property type="entry name" value="DEAD/DEAH_box_helicase_dom"/>
</dbReference>
<dbReference type="InterPro" id="IPR036388">
    <property type="entry name" value="WH-like_DNA-bd_sf"/>
</dbReference>
<evidence type="ECO:0000256" key="4">
    <source>
        <dbReference type="ARBA" id="ARBA00022806"/>
    </source>
</evidence>
<keyword evidence="15" id="KW-1185">Reference proteome</keyword>
<dbReference type="GO" id="GO:0051321">
    <property type="term" value="P:meiotic cell cycle"/>
    <property type="evidence" value="ECO:0007669"/>
    <property type="project" value="UniProtKB-KW"/>
</dbReference>
<dbReference type="GO" id="GO:0005524">
    <property type="term" value="F:ATP binding"/>
    <property type="evidence" value="ECO:0007669"/>
    <property type="project" value="UniProtKB-KW"/>
</dbReference>
<comment type="catalytic activity">
    <reaction evidence="8">
        <text>Couples ATP hydrolysis with the unwinding of duplex DNA by translocating in the 3'-5' direction.</text>
        <dbReference type="EC" id="5.6.2.4"/>
    </reaction>
</comment>
<feature type="non-terminal residue" evidence="14">
    <location>
        <position position="1"/>
    </location>
</feature>
<evidence type="ECO:0000256" key="9">
    <source>
        <dbReference type="ARBA" id="ARBA00034808"/>
    </source>
</evidence>
<dbReference type="FunFam" id="1.10.3380.10:FF:000012">
    <property type="entry name" value="DEAD/DEAH box DNA helicase"/>
    <property type="match status" value="1"/>
</dbReference>
<dbReference type="EC" id="5.6.2.4" evidence="9"/>
<dbReference type="Gene3D" id="1.10.10.10">
    <property type="entry name" value="Winged helix-like DNA-binding domain superfamily/Winged helix DNA-binding domain"/>
    <property type="match status" value="1"/>
</dbReference>
<feature type="region of interest" description="Disordered" evidence="11">
    <location>
        <begin position="921"/>
        <end position="948"/>
    </location>
</feature>
<comment type="caution">
    <text evidence="14">The sequence shown here is derived from an EMBL/GenBank/DDBJ whole genome shotgun (WGS) entry which is preliminary data.</text>
</comment>
<dbReference type="InterPro" id="IPR004179">
    <property type="entry name" value="Sec63-dom"/>
</dbReference>
<feature type="region of interest" description="Disordered" evidence="11">
    <location>
        <begin position="872"/>
        <end position="898"/>
    </location>
</feature>
<evidence type="ECO:0000256" key="11">
    <source>
        <dbReference type="SAM" id="MobiDB-lite"/>
    </source>
</evidence>
<name>A0AA40ENS6_9PEZI</name>
<evidence type="ECO:0000256" key="1">
    <source>
        <dbReference type="ARBA" id="ARBA00010140"/>
    </source>
</evidence>
<comment type="similarity">
    <text evidence="1">Belongs to the helicase family. SKI2 subfamily.</text>
</comment>
<dbReference type="InterPro" id="IPR052247">
    <property type="entry name" value="Meiotic_Crossover_Helicase"/>
</dbReference>
<dbReference type="Pfam" id="PF02889">
    <property type="entry name" value="Sec63"/>
    <property type="match status" value="1"/>
</dbReference>
<evidence type="ECO:0000256" key="2">
    <source>
        <dbReference type="ARBA" id="ARBA00022741"/>
    </source>
</evidence>
<evidence type="ECO:0000313" key="15">
    <source>
        <dbReference type="Proteomes" id="UP001172155"/>
    </source>
</evidence>